<dbReference type="Proteomes" id="UP000616114">
    <property type="component" value="Unassembled WGS sequence"/>
</dbReference>
<keyword evidence="2" id="KW-1185">Reference proteome</keyword>
<reference evidence="1" key="2">
    <citation type="submission" date="2020-09" db="EMBL/GenBank/DDBJ databases">
        <authorList>
            <person name="Sun Q."/>
            <person name="Zhou Y."/>
        </authorList>
    </citation>
    <scope>NUCLEOTIDE SEQUENCE</scope>
    <source>
        <strain evidence="1">CGMCC 1.12785</strain>
    </source>
</reference>
<evidence type="ECO:0008006" key="3">
    <source>
        <dbReference type="Google" id="ProtNLM"/>
    </source>
</evidence>
<sequence length="67" mass="7240">MATRVRSQAEIDRIQIAANAAQQMAGADEAPEDIALRERVLRGELSADEAVEARLAELKAQYGTSGR</sequence>
<evidence type="ECO:0000313" key="2">
    <source>
        <dbReference type="Proteomes" id="UP000616114"/>
    </source>
</evidence>
<dbReference type="AlphaFoldDB" id="A0A8J2U1F8"/>
<evidence type="ECO:0000313" key="1">
    <source>
        <dbReference type="EMBL" id="GGA29251.1"/>
    </source>
</evidence>
<protein>
    <recommendedName>
        <fullName evidence="3">Antitoxin VbhA domain-containing protein</fullName>
    </recommendedName>
</protein>
<gene>
    <name evidence="1" type="ORF">GCM10011333_34810</name>
</gene>
<dbReference type="EMBL" id="BMFY01000036">
    <property type="protein sequence ID" value="GGA29251.1"/>
    <property type="molecule type" value="Genomic_DNA"/>
</dbReference>
<proteinExistence type="predicted"/>
<dbReference type="RefSeq" id="WP_188552132.1">
    <property type="nucleotide sequence ID" value="NZ_BMFY01000036.1"/>
</dbReference>
<comment type="caution">
    <text evidence="1">The sequence shown here is derived from an EMBL/GenBank/DDBJ whole genome shotgun (WGS) entry which is preliminary data.</text>
</comment>
<accession>A0A8J2U1F8</accession>
<organism evidence="1 2">
    <name type="scientific">Sediminivirga luteola</name>
    <dbReference type="NCBI Taxonomy" id="1774748"/>
    <lineage>
        <taxon>Bacteria</taxon>
        <taxon>Bacillati</taxon>
        <taxon>Actinomycetota</taxon>
        <taxon>Actinomycetes</taxon>
        <taxon>Micrococcales</taxon>
        <taxon>Brevibacteriaceae</taxon>
        <taxon>Sediminivirga</taxon>
    </lineage>
</organism>
<reference evidence="1" key="1">
    <citation type="journal article" date="2014" name="Int. J. Syst. Evol. Microbiol.">
        <title>Complete genome sequence of Corynebacterium casei LMG S-19264T (=DSM 44701T), isolated from a smear-ripened cheese.</title>
        <authorList>
            <consortium name="US DOE Joint Genome Institute (JGI-PGF)"/>
            <person name="Walter F."/>
            <person name="Albersmeier A."/>
            <person name="Kalinowski J."/>
            <person name="Ruckert C."/>
        </authorList>
    </citation>
    <scope>NUCLEOTIDE SEQUENCE</scope>
    <source>
        <strain evidence="1">CGMCC 1.12785</strain>
    </source>
</reference>
<name>A0A8J2U1F8_9MICO</name>